<sequence>MVNHFDKYLAKSMTNLIEAQICQSPLFLQDSWLASGHADECSQFFPYQNHVGWNISVADAQTPLTSDHVEEYMY</sequence>
<keyword evidence="3" id="KW-1185">Reference proteome</keyword>
<name>A0A2L2U1D3_9HYPO</name>
<dbReference type="Pfam" id="PF03068">
    <property type="entry name" value="PAD"/>
    <property type="match status" value="1"/>
</dbReference>
<dbReference type="GO" id="GO:0005509">
    <property type="term" value="F:calcium ion binding"/>
    <property type="evidence" value="ECO:0007669"/>
    <property type="project" value="InterPro"/>
</dbReference>
<dbReference type="EMBL" id="LN649229">
    <property type="protein sequence ID" value="CEI67845.1"/>
    <property type="molecule type" value="Genomic_DNA"/>
</dbReference>
<dbReference type="STRING" id="56646.A0A2L2U1D3"/>
<feature type="domain" description="Protein-arginine deiminase C-terminal" evidence="1">
    <location>
        <begin position="7"/>
        <end position="62"/>
    </location>
</feature>
<dbReference type="AlphaFoldDB" id="A0A2L2U1D3"/>
<proteinExistence type="predicted"/>
<evidence type="ECO:0000259" key="1">
    <source>
        <dbReference type="Pfam" id="PF03068"/>
    </source>
</evidence>
<dbReference type="Proteomes" id="UP000245910">
    <property type="component" value="Chromosome I"/>
</dbReference>
<dbReference type="SUPFAM" id="SSF55909">
    <property type="entry name" value="Pentein"/>
    <property type="match status" value="1"/>
</dbReference>
<evidence type="ECO:0000313" key="2">
    <source>
        <dbReference type="EMBL" id="CEI67845.1"/>
    </source>
</evidence>
<evidence type="ECO:0000313" key="3">
    <source>
        <dbReference type="Proteomes" id="UP000245910"/>
    </source>
</evidence>
<dbReference type="InterPro" id="IPR013530">
    <property type="entry name" value="PAD_C"/>
</dbReference>
<protein>
    <recommendedName>
        <fullName evidence="1">Protein-arginine deiminase C-terminal domain-containing protein</fullName>
    </recommendedName>
</protein>
<reference evidence="3" key="1">
    <citation type="submission" date="2014-10" db="EMBL/GenBank/DDBJ databases">
        <authorList>
            <person name="King R."/>
        </authorList>
    </citation>
    <scope>NUCLEOTIDE SEQUENCE [LARGE SCALE GENOMIC DNA]</scope>
    <source>
        <strain evidence="3">A3/5</strain>
    </source>
</reference>
<organism evidence="2 3">
    <name type="scientific">Fusarium venenatum</name>
    <dbReference type="NCBI Taxonomy" id="56646"/>
    <lineage>
        <taxon>Eukaryota</taxon>
        <taxon>Fungi</taxon>
        <taxon>Dikarya</taxon>
        <taxon>Ascomycota</taxon>
        <taxon>Pezizomycotina</taxon>
        <taxon>Sordariomycetes</taxon>
        <taxon>Hypocreomycetidae</taxon>
        <taxon>Hypocreales</taxon>
        <taxon>Nectriaceae</taxon>
        <taxon>Fusarium</taxon>
    </lineage>
</organism>
<dbReference type="GO" id="GO:0004668">
    <property type="term" value="F:protein-arginine deiminase activity"/>
    <property type="evidence" value="ECO:0007669"/>
    <property type="project" value="InterPro"/>
</dbReference>
<dbReference type="GO" id="GO:0005737">
    <property type="term" value="C:cytoplasm"/>
    <property type="evidence" value="ECO:0007669"/>
    <property type="project" value="InterPro"/>
</dbReference>
<dbReference type="Gene3D" id="3.75.10.10">
    <property type="entry name" value="L-arginine/glycine Amidinotransferase, Chain A"/>
    <property type="match status" value="1"/>
</dbReference>
<accession>A0A2L2U1D3</accession>